<keyword evidence="2" id="KW-1133">Transmembrane helix</keyword>
<keyword evidence="4" id="KW-1185">Reference proteome</keyword>
<feature type="transmembrane region" description="Helical" evidence="2">
    <location>
        <begin position="50"/>
        <end position="71"/>
    </location>
</feature>
<keyword evidence="2" id="KW-0812">Transmembrane</keyword>
<evidence type="ECO:0000313" key="3">
    <source>
        <dbReference type="EMBL" id="SDX96217.1"/>
    </source>
</evidence>
<feature type="region of interest" description="Disordered" evidence="1">
    <location>
        <begin position="1"/>
        <end position="29"/>
    </location>
</feature>
<dbReference type="RefSeq" id="WP_143040398.1">
    <property type="nucleotide sequence ID" value="NZ_FNMZ01000015.1"/>
</dbReference>
<proteinExistence type="predicted"/>
<organism evidence="3 4">
    <name type="scientific">Albimonas donghaensis</name>
    <dbReference type="NCBI Taxonomy" id="356660"/>
    <lineage>
        <taxon>Bacteria</taxon>
        <taxon>Pseudomonadati</taxon>
        <taxon>Pseudomonadota</taxon>
        <taxon>Alphaproteobacteria</taxon>
        <taxon>Rhodobacterales</taxon>
        <taxon>Paracoccaceae</taxon>
        <taxon>Albimonas</taxon>
    </lineage>
</organism>
<protein>
    <submittedName>
        <fullName evidence="3">Uncharacterized protein</fullName>
    </submittedName>
</protein>
<evidence type="ECO:0000313" key="4">
    <source>
        <dbReference type="Proteomes" id="UP000199118"/>
    </source>
</evidence>
<dbReference type="EMBL" id="FNMZ01000015">
    <property type="protein sequence ID" value="SDX96217.1"/>
    <property type="molecule type" value="Genomic_DNA"/>
</dbReference>
<reference evidence="3 4" key="1">
    <citation type="submission" date="2016-10" db="EMBL/GenBank/DDBJ databases">
        <authorList>
            <person name="de Groot N.N."/>
        </authorList>
    </citation>
    <scope>NUCLEOTIDE SEQUENCE [LARGE SCALE GENOMIC DNA]</scope>
    <source>
        <strain evidence="3 4">DSM 17890</strain>
    </source>
</reference>
<evidence type="ECO:0000256" key="2">
    <source>
        <dbReference type="SAM" id="Phobius"/>
    </source>
</evidence>
<gene>
    <name evidence="3" type="ORF">SAMN05444336_11525</name>
</gene>
<feature type="transmembrane region" description="Helical" evidence="2">
    <location>
        <begin position="91"/>
        <end position="111"/>
    </location>
</feature>
<keyword evidence="2" id="KW-0472">Membrane</keyword>
<evidence type="ECO:0000256" key="1">
    <source>
        <dbReference type="SAM" id="MobiDB-lite"/>
    </source>
</evidence>
<name>A0A1H3FZL3_9RHOB</name>
<accession>A0A1H3FZL3</accession>
<feature type="transmembrane region" description="Helical" evidence="2">
    <location>
        <begin position="123"/>
        <end position="144"/>
    </location>
</feature>
<dbReference type="AlphaFoldDB" id="A0A1H3FZL3"/>
<feature type="transmembrane region" description="Helical" evidence="2">
    <location>
        <begin position="156"/>
        <end position="174"/>
    </location>
</feature>
<sequence>MATHNARPRADSAGGASAGAGEGAVRGSAGRTVHHGLGGIARSESATQRIFRVAALMAIWGLAWIMIAQILQKLLPFAMQGPGPGAPGAPGWAALAVGGVLVALCAGRVLGRAPRLRVSDARMIMVLLAVGAAVMAVMAGGQGADGQGAGGQGAGPARLLTALAPLFAVVTFRLSPAKGR</sequence>
<dbReference type="Proteomes" id="UP000199118">
    <property type="component" value="Unassembled WGS sequence"/>
</dbReference>